<feature type="domain" description="TonB-dependent receptor-like beta-barrel" evidence="12">
    <location>
        <begin position="527"/>
        <end position="1077"/>
    </location>
</feature>
<evidence type="ECO:0000256" key="11">
    <source>
        <dbReference type="RuleBase" id="RU003357"/>
    </source>
</evidence>
<organism evidence="15 16">
    <name type="scientific">Pedobacter africanus</name>
    <dbReference type="NCBI Taxonomy" id="151894"/>
    <lineage>
        <taxon>Bacteria</taxon>
        <taxon>Pseudomonadati</taxon>
        <taxon>Bacteroidota</taxon>
        <taxon>Sphingobacteriia</taxon>
        <taxon>Sphingobacteriales</taxon>
        <taxon>Sphingobacteriaceae</taxon>
        <taxon>Pedobacter</taxon>
    </lineage>
</organism>
<keyword evidence="7 11" id="KW-0798">TonB box</keyword>
<dbReference type="InterPro" id="IPR000531">
    <property type="entry name" value="Beta-barrel_TonB"/>
</dbReference>
<dbReference type="AlphaFoldDB" id="A0A1W2C216"/>
<dbReference type="Gene3D" id="2.40.170.20">
    <property type="entry name" value="TonB-dependent receptor, beta-barrel domain"/>
    <property type="match status" value="1"/>
</dbReference>
<dbReference type="EMBL" id="FWXT01000001">
    <property type="protein sequence ID" value="SMC79229.1"/>
    <property type="molecule type" value="Genomic_DNA"/>
</dbReference>
<evidence type="ECO:0000256" key="7">
    <source>
        <dbReference type="ARBA" id="ARBA00023077"/>
    </source>
</evidence>
<accession>A0A1W2C216</accession>
<keyword evidence="16" id="KW-1185">Reference proteome</keyword>
<dbReference type="Gene3D" id="3.55.50.30">
    <property type="match status" value="1"/>
</dbReference>
<keyword evidence="4" id="KW-0406">Ion transport</keyword>
<evidence type="ECO:0000259" key="13">
    <source>
        <dbReference type="Pfam" id="PF07660"/>
    </source>
</evidence>
<feature type="domain" description="TonB-dependent receptor plug" evidence="14">
    <location>
        <begin position="232"/>
        <end position="365"/>
    </location>
</feature>
<dbReference type="Pfam" id="PF00593">
    <property type="entry name" value="TonB_dep_Rec_b-barrel"/>
    <property type="match status" value="1"/>
</dbReference>
<name>A0A1W2C216_9SPHI</name>
<dbReference type="InterPro" id="IPR012910">
    <property type="entry name" value="Plug_dom"/>
</dbReference>
<dbReference type="GO" id="GO:0006826">
    <property type="term" value="P:iron ion transport"/>
    <property type="evidence" value="ECO:0007669"/>
    <property type="project" value="UniProtKB-KW"/>
</dbReference>
<evidence type="ECO:0000259" key="14">
    <source>
        <dbReference type="Pfam" id="PF07715"/>
    </source>
</evidence>
<dbReference type="NCBIfam" id="TIGR04056">
    <property type="entry name" value="OMP_RagA_SusC"/>
    <property type="match status" value="1"/>
</dbReference>
<evidence type="ECO:0000256" key="1">
    <source>
        <dbReference type="ARBA" id="ARBA00004571"/>
    </source>
</evidence>
<keyword evidence="8 10" id="KW-0472">Membrane</keyword>
<comment type="similarity">
    <text evidence="10 11">Belongs to the TonB-dependent receptor family.</text>
</comment>
<evidence type="ECO:0000313" key="16">
    <source>
        <dbReference type="Proteomes" id="UP000192756"/>
    </source>
</evidence>
<dbReference type="InterPro" id="IPR011662">
    <property type="entry name" value="Secretin/TonB_short_N"/>
</dbReference>
<dbReference type="InterPro" id="IPR036942">
    <property type="entry name" value="Beta-barrel_TonB_sf"/>
</dbReference>
<dbReference type="InterPro" id="IPR023996">
    <property type="entry name" value="TonB-dep_OMP_SusC/RagA"/>
</dbReference>
<evidence type="ECO:0000256" key="5">
    <source>
        <dbReference type="ARBA" id="ARBA00022692"/>
    </source>
</evidence>
<evidence type="ECO:0000256" key="4">
    <source>
        <dbReference type="ARBA" id="ARBA00022496"/>
    </source>
</evidence>
<dbReference type="PROSITE" id="PS52016">
    <property type="entry name" value="TONB_DEPENDENT_REC_3"/>
    <property type="match status" value="1"/>
</dbReference>
<evidence type="ECO:0000259" key="12">
    <source>
        <dbReference type="Pfam" id="PF00593"/>
    </source>
</evidence>
<gene>
    <name evidence="15" type="ORF">SAMN04488524_2839</name>
</gene>
<dbReference type="SUPFAM" id="SSF49464">
    <property type="entry name" value="Carboxypeptidase regulatory domain-like"/>
    <property type="match status" value="1"/>
</dbReference>
<proteinExistence type="inferred from homology"/>
<keyword evidence="6" id="KW-0408">Iron</keyword>
<dbReference type="InterPro" id="IPR039426">
    <property type="entry name" value="TonB-dep_rcpt-like"/>
</dbReference>
<keyword evidence="2 10" id="KW-0813">Transport</keyword>
<keyword evidence="5 10" id="KW-0812">Transmembrane</keyword>
<dbReference type="RefSeq" id="WP_084239470.1">
    <property type="nucleotide sequence ID" value="NZ_FWXT01000001.1"/>
</dbReference>
<comment type="subcellular location">
    <subcellularLocation>
        <location evidence="1 10">Cell outer membrane</location>
        <topology evidence="1 10">Multi-pass membrane protein</topology>
    </subcellularLocation>
</comment>
<dbReference type="Pfam" id="PF07660">
    <property type="entry name" value="STN"/>
    <property type="match status" value="1"/>
</dbReference>
<dbReference type="GO" id="GO:0009279">
    <property type="term" value="C:cell outer membrane"/>
    <property type="evidence" value="ECO:0007669"/>
    <property type="project" value="UniProtKB-SubCell"/>
</dbReference>
<dbReference type="Pfam" id="PF13715">
    <property type="entry name" value="CarbopepD_reg_2"/>
    <property type="match status" value="1"/>
</dbReference>
<dbReference type="InterPro" id="IPR037066">
    <property type="entry name" value="Plug_dom_sf"/>
</dbReference>
<evidence type="ECO:0000313" key="15">
    <source>
        <dbReference type="EMBL" id="SMC79229.1"/>
    </source>
</evidence>
<keyword evidence="4" id="KW-0410">Iron transport</keyword>
<feature type="domain" description="Secretin/TonB short N-terminal" evidence="13">
    <location>
        <begin position="68"/>
        <end position="119"/>
    </location>
</feature>
<evidence type="ECO:0000256" key="6">
    <source>
        <dbReference type="ARBA" id="ARBA00023004"/>
    </source>
</evidence>
<dbReference type="Gene3D" id="2.170.130.10">
    <property type="entry name" value="TonB-dependent receptor, plug domain"/>
    <property type="match status" value="1"/>
</dbReference>
<keyword evidence="3 10" id="KW-1134">Transmembrane beta strand</keyword>
<dbReference type="OrthoDB" id="9768177at2"/>
<sequence>MKKIAFKPGVVRYWVPPKILLIVKLIIVLLTACFLQVSASSFGQKLSYTRKDASLREIFKQITLQTGYNVLYAPEKIAASKKLDVNFSNADLKTVLEKLAAEQSFVYSIEDKNIIIKPKELSLFNKLVTAISAQGKFMADIRGIVVNEKGEALEGITVVIKGANKGTTTNAKGEFFLRNVDENAILRISSIGYETREVSVKGSGALLTVTISRSVSMLDEVQMIAYGTTTVRMNTGTVAKMKGEDIRRQPVDNPLLALGGRMPGVQIAQTNGLAGSPVSVLIRGKSSLGAASDPLYIIDGVPFAHSLSSITFSSGVSAQALGGLTSAAFRTNPFVAINPADIESIEVLKDADATAIYGSRGANGVVLITTRRAKSGKTTIDANFYTGWGTPTRIPEFMNTQQYVAMRKEAFRNDNITPTAANATDLMVWDTTRYTDWKKMLLGNTAKSTDAQVRLSGGSQQTTFSLAAGYHRETPIYTGDMNDDRGSFRANLQHRSADNKFQAAFNFGLSTDRNNIITTDLFQLINTIPNAPYPYDEKGDLVWRDKGINFSNPLAYLYKTYIGKTDNLITGLNLKYNVLTGLQLRVDAGYTAMILDQRTANPIKSQSPFGTNVTSSAEFYDQTHKNWIVEPQAEYTRQLGGGQLQVLLGSSFQEQLNEGTNITATGYANDDLMEFPGLASSKAVSNSFSKYHYAALFGRINYNWKSKYLINLSARRDGSSRFGPGKQFGNFGAVGAAWVFSEEGFMKKALPFLNFGKLRTSMGVTGNDRIGDYQYLSTWAQVTADNPYQGLTGLAPTRLYNPDFAWERNRKWEAALELSFLQDRIFFSADYYLNRTDNQLTGLTLPTQVGFGSITANRPAVLQNSGWELMLNTTNIHKKGLNWKTSFNITLPKNKLIAYPGLENTSFASIWQIGLPITIRKSIPYLGVDPQTGIYQLAGLETPKYQTAINDMAPKYYGGLQNTFEYKNFTLDFFFHFTKQKGMSSIQFSAPGARVNQTVEMLDRWQKAGDVTNVQRFATTGTPVTTYSYYANFSEARIVDASYVRLRNLSLSYRLDKAMVQKIKAQDIRLYFQGQNLLTFTPYKISDPETMSLSAMPPIRMLSVGLQVVF</sequence>
<evidence type="ECO:0000256" key="10">
    <source>
        <dbReference type="PROSITE-ProRule" id="PRU01360"/>
    </source>
</evidence>
<protein>
    <submittedName>
        <fullName evidence="15">TonB-linked outer membrane protein, SusC/RagA family</fullName>
    </submittedName>
</protein>
<dbReference type="SUPFAM" id="SSF56935">
    <property type="entry name" value="Porins"/>
    <property type="match status" value="1"/>
</dbReference>
<reference evidence="16" key="1">
    <citation type="submission" date="2017-04" db="EMBL/GenBank/DDBJ databases">
        <authorList>
            <person name="Varghese N."/>
            <person name="Submissions S."/>
        </authorList>
    </citation>
    <scope>NUCLEOTIDE SEQUENCE [LARGE SCALE GENOMIC DNA]</scope>
    <source>
        <strain evidence="16">DSM 12126</strain>
    </source>
</reference>
<evidence type="ECO:0000256" key="8">
    <source>
        <dbReference type="ARBA" id="ARBA00023136"/>
    </source>
</evidence>
<dbReference type="InterPro" id="IPR008969">
    <property type="entry name" value="CarboxyPept-like_regulatory"/>
</dbReference>
<dbReference type="InterPro" id="IPR023997">
    <property type="entry name" value="TonB-dep_OMP_SusC/RagA_CS"/>
</dbReference>
<dbReference type="NCBIfam" id="TIGR04057">
    <property type="entry name" value="SusC_RagA_signa"/>
    <property type="match status" value="1"/>
</dbReference>
<evidence type="ECO:0000256" key="2">
    <source>
        <dbReference type="ARBA" id="ARBA00022448"/>
    </source>
</evidence>
<evidence type="ECO:0000256" key="9">
    <source>
        <dbReference type="ARBA" id="ARBA00023237"/>
    </source>
</evidence>
<keyword evidence="9 10" id="KW-0998">Cell outer membrane</keyword>
<dbReference type="Proteomes" id="UP000192756">
    <property type="component" value="Unassembled WGS sequence"/>
</dbReference>
<dbReference type="Gene3D" id="2.60.40.1120">
    <property type="entry name" value="Carboxypeptidase-like, regulatory domain"/>
    <property type="match status" value="1"/>
</dbReference>
<evidence type="ECO:0000256" key="3">
    <source>
        <dbReference type="ARBA" id="ARBA00022452"/>
    </source>
</evidence>
<dbReference type="Pfam" id="PF07715">
    <property type="entry name" value="Plug"/>
    <property type="match status" value="1"/>
</dbReference>
<dbReference type="STRING" id="151894.SAMN04488524_2839"/>